<protein>
    <submittedName>
        <fullName evidence="4">Competence protein ComEA helix-hairpin-helix repeat protein</fullName>
    </submittedName>
</protein>
<dbReference type="InterPro" id="IPR010994">
    <property type="entry name" value="RuvA_2-like"/>
</dbReference>
<dbReference type="Proteomes" id="UP000000333">
    <property type="component" value="Chromosome"/>
</dbReference>
<dbReference type="GO" id="GO:0006281">
    <property type="term" value="P:DNA repair"/>
    <property type="evidence" value="ECO:0007669"/>
    <property type="project" value="InterPro"/>
</dbReference>
<dbReference type="SUPFAM" id="SSF47781">
    <property type="entry name" value="RuvA domain 2-like"/>
    <property type="match status" value="1"/>
</dbReference>
<dbReference type="Pfam" id="PF12836">
    <property type="entry name" value="HHH_3"/>
    <property type="match status" value="1"/>
</dbReference>
<evidence type="ECO:0000313" key="5">
    <source>
        <dbReference type="Proteomes" id="UP000000333"/>
    </source>
</evidence>
<dbReference type="HOGENOM" id="CLU_052011_1_2_11"/>
<evidence type="ECO:0000313" key="4">
    <source>
        <dbReference type="EMBL" id="ADK68094.1"/>
    </source>
</evidence>
<keyword evidence="2" id="KW-0812">Transmembrane</keyword>
<dbReference type="PANTHER" id="PTHR21180:SF32">
    <property type="entry name" value="ENDONUCLEASE_EXONUCLEASE_PHOSPHATASE FAMILY DOMAIN-CONTAINING PROTEIN 1"/>
    <property type="match status" value="1"/>
</dbReference>
<sequence>MAQIARRRHQSKKALSLLGFAPPVTALVAFVLFAAVLVAVGAYRQLSGSSFEVVRGEGLTPPAAEELDPTASSDDGRGTGDASMKEVLVHVDGAVESPGVYQIHAESPRVNDAIEAAGGLREDADTAALNLAAPVTDGSKVHVTAAGEASAPEGPSGAEDATPSASGLVNINSAGVDELKGLSGVGEATAKSIVEDRGKNGPFSSPEDLMRVSGIGEKKFEKVRDQICV</sequence>
<feature type="region of interest" description="Disordered" evidence="1">
    <location>
        <begin position="61"/>
        <end position="81"/>
    </location>
</feature>
<keyword evidence="5" id="KW-1185">Reference proteome</keyword>
<dbReference type="InterPro" id="IPR051675">
    <property type="entry name" value="Endo/Exo/Phosphatase_dom_1"/>
</dbReference>
<dbReference type="AlphaFoldDB" id="E1QVE1"/>
<dbReference type="EMBL" id="CP002106">
    <property type="protein sequence ID" value="ADK68094.1"/>
    <property type="molecule type" value="Genomic_DNA"/>
</dbReference>
<feature type="domain" description="Helix-hairpin-helix DNA-binding motif class 1" evidence="3">
    <location>
        <begin position="177"/>
        <end position="196"/>
    </location>
</feature>
<dbReference type="InterPro" id="IPR019554">
    <property type="entry name" value="Soluble_ligand-bd"/>
</dbReference>
<evidence type="ECO:0000256" key="1">
    <source>
        <dbReference type="SAM" id="MobiDB-lite"/>
    </source>
</evidence>
<dbReference type="KEGG" id="ols:Olsu_0983"/>
<dbReference type="eggNOG" id="COG1596">
    <property type="taxonomic scope" value="Bacteria"/>
</dbReference>
<dbReference type="GO" id="GO:0015628">
    <property type="term" value="P:protein secretion by the type II secretion system"/>
    <property type="evidence" value="ECO:0007669"/>
    <property type="project" value="TreeGrafter"/>
</dbReference>
<dbReference type="STRING" id="633147.Olsu_0983"/>
<organism evidence="4 5">
    <name type="scientific">Olsenella uli (strain ATCC 49627 / DSM 7084 / CCUG 31166 / CIP 109912 / JCM 12494 / LMG 11480 / NCIMB 702895 / VPI D76D-27C)</name>
    <name type="common">Lactobacillus uli</name>
    <dbReference type="NCBI Taxonomy" id="633147"/>
    <lineage>
        <taxon>Bacteria</taxon>
        <taxon>Bacillati</taxon>
        <taxon>Actinomycetota</taxon>
        <taxon>Coriobacteriia</taxon>
        <taxon>Coriobacteriales</taxon>
        <taxon>Atopobiaceae</taxon>
        <taxon>Olsenella</taxon>
    </lineage>
</organism>
<accession>E1QVE1</accession>
<dbReference type="SMART" id="SM00278">
    <property type="entry name" value="HhH1"/>
    <property type="match status" value="2"/>
</dbReference>
<dbReference type="NCBIfam" id="TIGR00426">
    <property type="entry name" value="competence protein ComEA helix-hairpin-helix repeat region"/>
    <property type="match status" value="1"/>
</dbReference>
<dbReference type="Gene3D" id="1.10.150.320">
    <property type="entry name" value="Photosystem II 12 kDa extrinsic protein"/>
    <property type="match status" value="1"/>
</dbReference>
<feature type="domain" description="Helix-hairpin-helix DNA-binding motif class 1" evidence="3">
    <location>
        <begin position="207"/>
        <end position="226"/>
    </location>
</feature>
<evidence type="ECO:0000259" key="3">
    <source>
        <dbReference type="SMART" id="SM00278"/>
    </source>
</evidence>
<keyword evidence="2" id="KW-0472">Membrane</keyword>
<reference evidence="4 5" key="1">
    <citation type="journal article" date="2010" name="Stand. Genomic Sci.">
        <title>Complete genome sequence of Olsenella uli type strain (VPI D76D-27C).</title>
        <authorList>
            <person name="Goker M."/>
            <person name="Held B."/>
            <person name="Lucas S."/>
            <person name="Nolan M."/>
            <person name="Yasawong M."/>
            <person name="Glavina Del Rio T."/>
            <person name="Tice H."/>
            <person name="Cheng J.F."/>
            <person name="Bruce D."/>
            <person name="Detter J.C."/>
            <person name="Tapia R."/>
            <person name="Han C."/>
            <person name="Goodwin L."/>
            <person name="Pitluck S."/>
            <person name="Liolios K."/>
            <person name="Ivanova N."/>
            <person name="Mavromatis K."/>
            <person name="Mikhailova N."/>
            <person name="Pati A."/>
            <person name="Chen A."/>
            <person name="Palaniappan K."/>
            <person name="Land M."/>
            <person name="Hauser L."/>
            <person name="Chang Y.J."/>
            <person name="Jeffries C.D."/>
            <person name="Rohde M."/>
            <person name="Sikorski J."/>
            <person name="Pukall R."/>
            <person name="Woyke T."/>
            <person name="Bristow J."/>
            <person name="Eisen J.A."/>
            <person name="Markowitz V."/>
            <person name="Hugenholtz P."/>
            <person name="Kyrpides N.C."/>
            <person name="Klenk H.P."/>
            <person name="Lapidus A."/>
        </authorList>
    </citation>
    <scope>NUCLEOTIDE SEQUENCE [LARGE SCALE GENOMIC DNA]</scope>
    <source>
        <strain evidence="5">ATCC 49627 / DSM 7084 / CIP 109912 / JCM 12494 / NCIMB 702895 / VPI D76D-27C</strain>
    </source>
</reference>
<dbReference type="Pfam" id="PF10531">
    <property type="entry name" value="SLBB"/>
    <property type="match status" value="1"/>
</dbReference>
<dbReference type="PANTHER" id="PTHR21180">
    <property type="entry name" value="ENDONUCLEASE/EXONUCLEASE/PHOSPHATASE FAMILY DOMAIN-CONTAINING PROTEIN 1"/>
    <property type="match status" value="1"/>
</dbReference>
<proteinExistence type="predicted"/>
<gene>
    <name evidence="4" type="ordered locus">Olsu_0983</name>
</gene>
<dbReference type="Gene3D" id="3.10.560.10">
    <property type="entry name" value="Outer membrane lipoprotein wza domain like"/>
    <property type="match status" value="1"/>
</dbReference>
<evidence type="ECO:0000256" key="2">
    <source>
        <dbReference type="SAM" id="Phobius"/>
    </source>
</evidence>
<dbReference type="GO" id="GO:0003677">
    <property type="term" value="F:DNA binding"/>
    <property type="evidence" value="ECO:0007669"/>
    <property type="project" value="InterPro"/>
</dbReference>
<dbReference type="InterPro" id="IPR003583">
    <property type="entry name" value="Hlx-hairpin-Hlx_DNA-bd_motif"/>
</dbReference>
<dbReference type="InterPro" id="IPR004509">
    <property type="entry name" value="Competence_ComEA_HhH"/>
</dbReference>
<name>E1QVE1_OLSUV</name>
<feature type="transmembrane region" description="Helical" evidence="2">
    <location>
        <begin position="20"/>
        <end position="43"/>
    </location>
</feature>
<keyword evidence="2" id="KW-1133">Transmembrane helix</keyword>
<dbReference type="eggNOG" id="COG1555">
    <property type="taxonomic scope" value="Bacteria"/>
</dbReference>
<dbReference type="GO" id="GO:0015627">
    <property type="term" value="C:type II protein secretion system complex"/>
    <property type="evidence" value="ECO:0007669"/>
    <property type="project" value="TreeGrafter"/>
</dbReference>
<feature type="region of interest" description="Disordered" evidence="1">
    <location>
        <begin position="146"/>
        <end position="166"/>
    </location>
</feature>